<reference evidence="2" key="1">
    <citation type="submission" date="2016-10" db="EMBL/GenBank/DDBJ databases">
        <authorList>
            <person name="Varghese N."/>
            <person name="Submissions S."/>
        </authorList>
    </citation>
    <scope>NUCLEOTIDE SEQUENCE [LARGE SCALE GENOMIC DNA]</scope>
    <source>
        <strain evidence="2">LP51</strain>
    </source>
</reference>
<dbReference type="RefSeq" id="WP_092099691.1">
    <property type="nucleotide sequence ID" value="NZ_FOOT01000002.1"/>
</dbReference>
<evidence type="ECO:0000313" key="2">
    <source>
        <dbReference type="Proteomes" id="UP000198724"/>
    </source>
</evidence>
<dbReference type="OrthoDB" id="850979at2"/>
<name>A0A1I2R1W5_9BACT</name>
<proteinExistence type="predicted"/>
<organism evidence="1 2">
    <name type="scientific">Pontibacter chinhatensis</name>
    <dbReference type="NCBI Taxonomy" id="1436961"/>
    <lineage>
        <taxon>Bacteria</taxon>
        <taxon>Pseudomonadati</taxon>
        <taxon>Bacteroidota</taxon>
        <taxon>Cytophagia</taxon>
        <taxon>Cytophagales</taxon>
        <taxon>Hymenobacteraceae</taxon>
        <taxon>Pontibacter</taxon>
    </lineage>
</organism>
<dbReference type="Proteomes" id="UP000198724">
    <property type="component" value="Unassembled WGS sequence"/>
</dbReference>
<sequence>MVNLLLSILLPLSFILTDTTKLHLLQDLQKDLGQLQTSERHFISDNSSLSPSVETVAEDLQLFSLVANLNLSQASYTWQEQGPHQIHRWRLDEGNIRSITQIQSIIQLDTVVTQRYADNKPPTQQHIRNSFTFRTYLVSTASEQHKLYYLTEEEQGLLAYRIGEKQVKITYAASKAGLADVLPDFLRQLDNLTATL</sequence>
<gene>
    <name evidence="1" type="ORF">SAMN05421739_102218</name>
</gene>
<evidence type="ECO:0000313" key="1">
    <source>
        <dbReference type="EMBL" id="SFG33983.1"/>
    </source>
</evidence>
<dbReference type="STRING" id="1436961.SAMN05421739_102218"/>
<accession>A0A1I2R1W5</accession>
<dbReference type="AlphaFoldDB" id="A0A1I2R1W5"/>
<protein>
    <submittedName>
        <fullName evidence="1">Uncharacterized protein</fullName>
    </submittedName>
</protein>
<dbReference type="EMBL" id="FOOT01000002">
    <property type="protein sequence ID" value="SFG33983.1"/>
    <property type="molecule type" value="Genomic_DNA"/>
</dbReference>
<keyword evidence="2" id="KW-1185">Reference proteome</keyword>